<dbReference type="EMBL" id="JAUIZM010000001">
    <property type="protein sequence ID" value="KAK1403080.1"/>
    <property type="molecule type" value="Genomic_DNA"/>
</dbReference>
<evidence type="ECO:0000256" key="1">
    <source>
        <dbReference type="SAM" id="Phobius"/>
    </source>
</evidence>
<reference evidence="2" key="1">
    <citation type="submission" date="2023-02" db="EMBL/GenBank/DDBJ databases">
        <title>Genome of toxic invasive species Heracleum sosnowskyi carries increased number of genes despite the absence of recent whole-genome duplications.</title>
        <authorList>
            <person name="Schelkunov M."/>
            <person name="Shtratnikova V."/>
            <person name="Makarenko M."/>
            <person name="Klepikova A."/>
            <person name="Omelchenko D."/>
            <person name="Novikova G."/>
            <person name="Obukhova E."/>
            <person name="Bogdanov V."/>
            <person name="Penin A."/>
            <person name="Logacheva M."/>
        </authorList>
    </citation>
    <scope>NUCLEOTIDE SEQUENCE</scope>
    <source>
        <strain evidence="2">Hsosn_3</strain>
        <tissue evidence="2">Leaf</tissue>
    </source>
</reference>
<dbReference type="Proteomes" id="UP001237642">
    <property type="component" value="Unassembled WGS sequence"/>
</dbReference>
<keyword evidence="1" id="KW-0472">Membrane</keyword>
<organism evidence="2 3">
    <name type="scientific">Heracleum sosnowskyi</name>
    <dbReference type="NCBI Taxonomy" id="360622"/>
    <lineage>
        <taxon>Eukaryota</taxon>
        <taxon>Viridiplantae</taxon>
        <taxon>Streptophyta</taxon>
        <taxon>Embryophyta</taxon>
        <taxon>Tracheophyta</taxon>
        <taxon>Spermatophyta</taxon>
        <taxon>Magnoliopsida</taxon>
        <taxon>eudicotyledons</taxon>
        <taxon>Gunneridae</taxon>
        <taxon>Pentapetalae</taxon>
        <taxon>asterids</taxon>
        <taxon>campanulids</taxon>
        <taxon>Apiales</taxon>
        <taxon>Apiaceae</taxon>
        <taxon>Apioideae</taxon>
        <taxon>apioid superclade</taxon>
        <taxon>Tordylieae</taxon>
        <taxon>Tordyliinae</taxon>
        <taxon>Heracleum</taxon>
    </lineage>
</organism>
<keyword evidence="1" id="KW-1133">Transmembrane helix</keyword>
<evidence type="ECO:0000313" key="2">
    <source>
        <dbReference type="EMBL" id="KAK1403080.1"/>
    </source>
</evidence>
<dbReference type="PANTHER" id="PTHR34945:SF4">
    <property type="entry name" value="2-OXOGLUTARATE (2OG) AND FE(II)-DEPENDENT OXYGENASE SUPERFAMILY PROTEIN"/>
    <property type="match status" value="1"/>
</dbReference>
<dbReference type="AlphaFoldDB" id="A0AAD8N648"/>
<sequence length="329" mass="37339">MAHLRFKSRFCPAPPPPSPLIARRSTSCVREDSDSFTDIPQNAFIDETLLTEDIQCLSMAGIDYNLILSRDAYSIGCLLRSASDFGMFRISNYGILAEDFESTLADAGCVFQSSSVFLHRVDDHREEFVWSPSMQVLGHTRKYRRLSEKMENVAAKLDSIAEELGQIFTQHASKQQYHHKIKASESTLSLCRHNHPFSGVNSSPNNKYEPQHKHCKHALSLHVPVDEAEFFYHTEQSPSSSFYTGPDTIVVTIGEQLAEWSNHEFKFAYGEVYFKPLEDKASFAFEFQCSPSSIRRSIISLYDQIGIIIIIAGLCKFLLFGFDIFDLFS</sequence>
<reference evidence="2" key="2">
    <citation type="submission" date="2023-05" db="EMBL/GenBank/DDBJ databases">
        <authorList>
            <person name="Schelkunov M.I."/>
        </authorList>
    </citation>
    <scope>NUCLEOTIDE SEQUENCE</scope>
    <source>
        <strain evidence="2">Hsosn_3</strain>
        <tissue evidence="2">Leaf</tissue>
    </source>
</reference>
<protein>
    <submittedName>
        <fullName evidence="2">Uncharacterized protein</fullName>
    </submittedName>
</protein>
<name>A0AAD8N648_9APIA</name>
<keyword evidence="1" id="KW-0812">Transmembrane</keyword>
<dbReference type="PANTHER" id="PTHR34945">
    <property type="entry name" value="2-OXOGLUTARATE (2OG) AND FE(II)-DEPENDENT OXYGENASE SUPERFAMILY PROTEIN"/>
    <property type="match status" value="1"/>
</dbReference>
<feature type="transmembrane region" description="Helical" evidence="1">
    <location>
        <begin position="305"/>
        <end position="325"/>
    </location>
</feature>
<gene>
    <name evidence="2" type="ORF">POM88_002685</name>
</gene>
<comment type="caution">
    <text evidence="2">The sequence shown here is derived from an EMBL/GenBank/DDBJ whole genome shotgun (WGS) entry which is preliminary data.</text>
</comment>
<keyword evidence="3" id="KW-1185">Reference proteome</keyword>
<evidence type="ECO:0000313" key="3">
    <source>
        <dbReference type="Proteomes" id="UP001237642"/>
    </source>
</evidence>
<dbReference type="SUPFAM" id="SSF51197">
    <property type="entry name" value="Clavaminate synthase-like"/>
    <property type="match status" value="1"/>
</dbReference>
<accession>A0AAD8N648</accession>
<proteinExistence type="predicted"/>